<dbReference type="AlphaFoldDB" id="A0A182I437"/>
<proteinExistence type="predicted"/>
<keyword evidence="5" id="KW-1185">Reference proteome</keyword>
<evidence type="ECO:0000313" key="5">
    <source>
        <dbReference type="Proteomes" id="UP000075840"/>
    </source>
</evidence>
<sequence>MPIVHSDLLNEYDVLDWMHGQKTDESIQEVERDELLSLIDTQDFLGVVFYVEDDPNTPKILRHIELIDDEAADYGILLVKCSDRLMAKKFGFRNPPGVTYFRKGKSINYDGDIDDEEELLDWLTDPHNMEMTDHIEKVNRKMFQKIRQASDYLAVFFYSDDCKQCPRVLAEIEHIDDEADGAGINFVKIDDKQMAKELGVYALPGIVFFKLSSKEPVIYAGDLNDEDEILNWLMTQKNPGGDVIEDLDGPKLLALIEDSNALAVYFWNKTTCEACFTKGAKKQRKAKERKGLLDAATSAEVVDDGEETEGDAPSTPPPTPPPAAAPSSVEDTDECEQCSGVLESLENIDDDCDRHGIMFVKTDDLSIAEQYGISEYPVLVYFEDNVPNVFEGSLDEEEEVLQWLITQKTEDRIELITRVMLESMVDETQYLAVYFYKINCNICDQILEGLEVIDDELDVFGIHMVKIQDPQLAKRYSIKTFPALVYFRNGNPLIYEGDLQNEQSVLEWLVDDDNRELADEIEEVNERMLDRLMEQSPLLCVFYYDEDCAECDDILEELELIDGEVDLYGIDFVKVASLDAAHKYGVTTIPSLVYYRKQIPMLYDGDMHDHERVMNWLTSQDVFEIKNEIEEVNRKMLNKLLDENEFLAVYFFEEDHEESEAVLERLELIDSETDNLDITFVKMGDPRYARKWGVTKLPAIVYFRKRFPSIYRGDMYDEQDVLEWLRKNRFRQPELNIFMYALIALGLGFVIYTAFLLQCFKPAPPAPVPHPKQN</sequence>
<keyword evidence="2" id="KW-0472">Membrane</keyword>
<dbReference type="Pfam" id="PF13848">
    <property type="entry name" value="Thioredoxin_6"/>
    <property type="match status" value="1"/>
</dbReference>
<accession>A0A182I437</accession>
<feature type="region of interest" description="Disordered" evidence="1">
    <location>
        <begin position="289"/>
        <end position="333"/>
    </location>
</feature>
<evidence type="ECO:0000256" key="1">
    <source>
        <dbReference type="SAM" id="MobiDB-lite"/>
    </source>
</evidence>
<dbReference type="VEuPathDB" id="VectorBase:AARA008333"/>
<organism evidence="4 5">
    <name type="scientific">Anopheles arabiensis</name>
    <name type="common">Mosquito</name>
    <dbReference type="NCBI Taxonomy" id="7173"/>
    <lineage>
        <taxon>Eukaryota</taxon>
        <taxon>Metazoa</taxon>
        <taxon>Ecdysozoa</taxon>
        <taxon>Arthropoda</taxon>
        <taxon>Hexapoda</taxon>
        <taxon>Insecta</taxon>
        <taxon>Pterygota</taxon>
        <taxon>Neoptera</taxon>
        <taxon>Endopterygota</taxon>
        <taxon>Diptera</taxon>
        <taxon>Nematocera</taxon>
        <taxon>Culicoidea</taxon>
        <taxon>Culicidae</taxon>
        <taxon>Anophelinae</taxon>
        <taxon>Anopheles</taxon>
    </lineage>
</organism>
<name>A0A182I437_ANOAR</name>
<feature type="compositionally biased region" description="Acidic residues" evidence="1">
    <location>
        <begin position="301"/>
        <end position="310"/>
    </location>
</feature>
<dbReference type="InterPro" id="IPR036249">
    <property type="entry name" value="Thioredoxin-like_sf"/>
</dbReference>
<dbReference type="EMBL" id="APCN01002271">
    <property type="status" value="NOT_ANNOTATED_CDS"/>
    <property type="molecule type" value="Genomic_DNA"/>
</dbReference>
<dbReference type="CDD" id="cd02961">
    <property type="entry name" value="PDI_a_family"/>
    <property type="match status" value="1"/>
</dbReference>
<evidence type="ECO:0000259" key="3">
    <source>
        <dbReference type="Pfam" id="PF00085"/>
    </source>
</evidence>
<dbReference type="Pfam" id="PF00085">
    <property type="entry name" value="Thioredoxin"/>
    <property type="match status" value="1"/>
</dbReference>
<reference evidence="4" key="1">
    <citation type="submission" date="2022-08" db="UniProtKB">
        <authorList>
            <consortium name="EnsemblMetazoa"/>
        </authorList>
    </citation>
    <scope>IDENTIFICATION</scope>
    <source>
        <strain evidence="4">Dongola</strain>
    </source>
</reference>
<evidence type="ECO:0000313" key="4">
    <source>
        <dbReference type="EnsemblMetazoa" id="AARA008333-PA"/>
    </source>
</evidence>
<feature type="domain" description="Thioredoxin" evidence="3">
    <location>
        <begin position="138"/>
        <end position="233"/>
    </location>
</feature>
<dbReference type="EnsemblMetazoa" id="AARA008333-RA">
    <property type="protein sequence ID" value="AARA008333-PA"/>
    <property type="gene ID" value="AARA008333"/>
</dbReference>
<dbReference type="InterPro" id="IPR013766">
    <property type="entry name" value="Thioredoxin_domain"/>
</dbReference>
<dbReference type="Gene3D" id="3.40.30.10">
    <property type="entry name" value="Glutaredoxin"/>
    <property type="match status" value="6"/>
</dbReference>
<dbReference type="PANTHER" id="PTHR19991:SF3">
    <property type="entry name" value="LETHAL (2) 01289, ISOFORM F"/>
    <property type="match status" value="1"/>
</dbReference>
<feature type="transmembrane region" description="Helical" evidence="2">
    <location>
        <begin position="737"/>
        <end position="757"/>
    </location>
</feature>
<dbReference type="VEuPathDB" id="VectorBase:AARA21_013594"/>
<keyword evidence="2" id="KW-1133">Transmembrane helix</keyword>
<dbReference type="PANTHER" id="PTHR19991">
    <property type="entry name" value="L 2 01289"/>
    <property type="match status" value="1"/>
</dbReference>
<feature type="compositionally biased region" description="Pro residues" evidence="1">
    <location>
        <begin position="314"/>
        <end position="324"/>
    </location>
</feature>
<keyword evidence="2" id="KW-0812">Transmembrane</keyword>
<dbReference type="CDD" id="cd02947">
    <property type="entry name" value="TRX_family"/>
    <property type="match status" value="1"/>
</dbReference>
<dbReference type="SUPFAM" id="SSF52833">
    <property type="entry name" value="Thioredoxin-like"/>
    <property type="match status" value="4"/>
</dbReference>
<dbReference type="Proteomes" id="UP000075840">
    <property type="component" value="Unassembled WGS sequence"/>
</dbReference>
<evidence type="ECO:0000256" key="2">
    <source>
        <dbReference type="SAM" id="Phobius"/>
    </source>
</evidence>
<protein>
    <recommendedName>
        <fullName evidence="3">Thioredoxin domain-containing protein</fullName>
    </recommendedName>
</protein>